<name>A0A512PKC4_9LACO</name>
<feature type="transmembrane region" description="Helical" evidence="1">
    <location>
        <begin position="48"/>
        <end position="68"/>
    </location>
</feature>
<keyword evidence="1" id="KW-1133">Transmembrane helix</keyword>
<dbReference type="SUPFAM" id="SSF103473">
    <property type="entry name" value="MFS general substrate transporter"/>
    <property type="match status" value="1"/>
</dbReference>
<dbReference type="Gene3D" id="1.20.1250.20">
    <property type="entry name" value="MFS general substrate transporter like domains"/>
    <property type="match status" value="1"/>
</dbReference>
<evidence type="ECO:0000256" key="1">
    <source>
        <dbReference type="SAM" id="Phobius"/>
    </source>
</evidence>
<dbReference type="AlphaFoldDB" id="A0A512PKC4"/>
<dbReference type="Proteomes" id="UP000321569">
    <property type="component" value="Unassembled WGS sequence"/>
</dbReference>
<protein>
    <recommendedName>
        <fullName evidence="4">Major facilitator superfamily (MFS) profile domain-containing protein</fullName>
    </recommendedName>
</protein>
<gene>
    <name evidence="2" type="ORF">LRA02_04990</name>
</gene>
<sequence length="109" mass="11789">MVLSFVFAMPWLGLVCLFSLGMTMYLLNSPMQMFYLAVAEQDYPQSMVLASSLISIFNNVGIAVGSAAGGGVVTHFGLNWLGLSGGVFTVVALIVLLLLNRVRRQTKNE</sequence>
<dbReference type="InterPro" id="IPR036259">
    <property type="entry name" value="MFS_trans_sf"/>
</dbReference>
<evidence type="ECO:0000313" key="2">
    <source>
        <dbReference type="EMBL" id="GEP71631.1"/>
    </source>
</evidence>
<dbReference type="STRING" id="1423795.FD12_GL002216"/>
<proteinExistence type="predicted"/>
<keyword evidence="1" id="KW-0812">Transmembrane</keyword>
<evidence type="ECO:0000313" key="3">
    <source>
        <dbReference type="Proteomes" id="UP000321569"/>
    </source>
</evidence>
<evidence type="ECO:0008006" key="4">
    <source>
        <dbReference type="Google" id="ProtNLM"/>
    </source>
</evidence>
<organism evidence="2 3">
    <name type="scientific">Lentilactobacillus rapi</name>
    <dbReference type="NCBI Taxonomy" id="481723"/>
    <lineage>
        <taxon>Bacteria</taxon>
        <taxon>Bacillati</taxon>
        <taxon>Bacillota</taxon>
        <taxon>Bacilli</taxon>
        <taxon>Lactobacillales</taxon>
        <taxon>Lactobacillaceae</taxon>
        <taxon>Lentilactobacillus</taxon>
    </lineage>
</organism>
<keyword evidence="1" id="KW-0472">Membrane</keyword>
<accession>A0A512PKC4</accession>
<comment type="caution">
    <text evidence="2">The sequence shown here is derived from an EMBL/GenBank/DDBJ whole genome shotgun (WGS) entry which is preliminary data.</text>
</comment>
<reference evidence="2 3" key="1">
    <citation type="submission" date="2019-07" db="EMBL/GenBank/DDBJ databases">
        <title>Whole genome shotgun sequence of Lactobacillus rapi NBRC 109618.</title>
        <authorList>
            <person name="Hosoyama A."/>
            <person name="Uohara A."/>
            <person name="Ohji S."/>
            <person name="Ichikawa N."/>
        </authorList>
    </citation>
    <scope>NUCLEOTIDE SEQUENCE [LARGE SCALE GENOMIC DNA]</scope>
    <source>
        <strain evidence="2 3">NBRC 109618</strain>
    </source>
</reference>
<dbReference type="EMBL" id="BKAM01000002">
    <property type="protein sequence ID" value="GEP71631.1"/>
    <property type="molecule type" value="Genomic_DNA"/>
</dbReference>
<feature type="transmembrane region" description="Helical" evidence="1">
    <location>
        <begin position="80"/>
        <end position="99"/>
    </location>
</feature>
<feature type="transmembrane region" description="Helical" evidence="1">
    <location>
        <begin position="6"/>
        <end position="27"/>
    </location>
</feature>